<dbReference type="Pfam" id="PF16277">
    <property type="entry name" value="DUF4926"/>
    <property type="match status" value="1"/>
</dbReference>
<dbReference type="InterPro" id="IPR032568">
    <property type="entry name" value="DUF4926"/>
</dbReference>
<evidence type="ECO:0008006" key="3">
    <source>
        <dbReference type="Google" id="ProtNLM"/>
    </source>
</evidence>
<dbReference type="STRING" id="930152.SAMN05216565_109166"/>
<keyword evidence="2" id="KW-1185">Reference proteome</keyword>
<dbReference type="EMBL" id="FNJU01000009">
    <property type="protein sequence ID" value="SDP86745.1"/>
    <property type="molecule type" value="Genomic_DNA"/>
</dbReference>
<gene>
    <name evidence="1" type="ORF">SAMN05216565_109166</name>
</gene>
<evidence type="ECO:0000313" key="1">
    <source>
        <dbReference type="EMBL" id="SDP86745.1"/>
    </source>
</evidence>
<organism evidence="1 2">
    <name type="scientific">Litchfieldia salsa</name>
    <dbReference type="NCBI Taxonomy" id="930152"/>
    <lineage>
        <taxon>Bacteria</taxon>
        <taxon>Bacillati</taxon>
        <taxon>Bacillota</taxon>
        <taxon>Bacilli</taxon>
        <taxon>Bacillales</taxon>
        <taxon>Bacillaceae</taxon>
        <taxon>Litchfieldia</taxon>
    </lineage>
</organism>
<sequence length="61" mass="6979">MKQFDVVRITKDYPAEGIIKGQIGTIIEVYVNNHFEIEICDNNGRTLFLGALSKDFLEVVY</sequence>
<accession>A0A1H0W8N6</accession>
<name>A0A1H0W8N6_9BACI</name>
<dbReference type="AlphaFoldDB" id="A0A1H0W8N6"/>
<dbReference type="RefSeq" id="WP_175490356.1">
    <property type="nucleotide sequence ID" value="NZ_FNJU01000009.1"/>
</dbReference>
<dbReference type="Proteomes" id="UP000199159">
    <property type="component" value="Unassembled WGS sequence"/>
</dbReference>
<protein>
    <recommendedName>
        <fullName evidence="3">DUF4926 domain-containing protein</fullName>
    </recommendedName>
</protein>
<evidence type="ECO:0000313" key="2">
    <source>
        <dbReference type="Proteomes" id="UP000199159"/>
    </source>
</evidence>
<proteinExistence type="predicted"/>
<reference evidence="2" key="1">
    <citation type="submission" date="2016-10" db="EMBL/GenBank/DDBJ databases">
        <authorList>
            <person name="Varghese N."/>
            <person name="Submissions S."/>
        </authorList>
    </citation>
    <scope>NUCLEOTIDE SEQUENCE [LARGE SCALE GENOMIC DNA]</scope>
    <source>
        <strain evidence="2">IBRC-M10078</strain>
    </source>
</reference>